<organism evidence="3">
    <name type="scientific">Psilocybe cubensis</name>
    <name type="common">Psychedelic mushroom</name>
    <name type="synonym">Stropharia cubensis</name>
    <dbReference type="NCBI Taxonomy" id="181762"/>
    <lineage>
        <taxon>Eukaryota</taxon>
        <taxon>Fungi</taxon>
        <taxon>Dikarya</taxon>
        <taxon>Basidiomycota</taxon>
        <taxon>Agaricomycotina</taxon>
        <taxon>Agaricomycetes</taxon>
        <taxon>Agaricomycetidae</taxon>
        <taxon>Agaricales</taxon>
        <taxon>Agaricineae</taxon>
        <taxon>Strophariaceae</taxon>
        <taxon>Psilocybe</taxon>
    </lineage>
</organism>
<dbReference type="OrthoDB" id="3199651at2759"/>
<feature type="region of interest" description="Disordered" evidence="1">
    <location>
        <begin position="1"/>
        <end position="32"/>
    </location>
</feature>
<protein>
    <submittedName>
        <fullName evidence="3">Uncharacterized protein</fullName>
    </submittedName>
</protein>
<name>A0A8H7XUP6_PSICU</name>
<evidence type="ECO:0000256" key="1">
    <source>
        <dbReference type="SAM" id="MobiDB-lite"/>
    </source>
</evidence>
<gene>
    <name evidence="3" type="ORF">JR316_007571</name>
</gene>
<evidence type="ECO:0000256" key="2">
    <source>
        <dbReference type="SAM" id="Phobius"/>
    </source>
</evidence>
<keyword evidence="2" id="KW-0812">Transmembrane</keyword>
<evidence type="ECO:0000313" key="3">
    <source>
        <dbReference type="EMBL" id="KAG5167228.1"/>
    </source>
</evidence>
<proteinExistence type="predicted"/>
<reference evidence="3" key="1">
    <citation type="submission" date="2021-02" db="EMBL/GenBank/DDBJ databases">
        <title>Psilocybe cubensis genome.</title>
        <authorList>
            <person name="Mckernan K.J."/>
            <person name="Crawford S."/>
            <person name="Trippe A."/>
            <person name="Kane L.T."/>
            <person name="Mclaughlin S."/>
        </authorList>
    </citation>
    <scope>NUCLEOTIDE SEQUENCE [LARGE SCALE GENOMIC DNA]</scope>
    <source>
        <strain evidence="3">MGC-MH-2018</strain>
    </source>
</reference>
<dbReference type="AlphaFoldDB" id="A0A8H7XUP6"/>
<keyword evidence="2" id="KW-0472">Membrane</keyword>
<feature type="transmembrane region" description="Helical" evidence="2">
    <location>
        <begin position="52"/>
        <end position="69"/>
    </location>
</feature>
<sequence>MSSPPRRRISPVNPSGTAENLPPQRALNPDNKFNPLLRTVSPPLYNTRLSNLIYLLVGLTTLLTVFYGYRTMQYKTSVGGWWGLLLGKKPPEMQASGTPSFGGYTDVNADSRSIESHILALALALGIPSQELATAIASAVRSHVPPASLSSIKAHETGDAVKLLLQDPAATTDGGHGVWEAASTAAGVVDGVVSGMENFVGIDEP</sequence>
<accession>A0A8H7XUP6</accession>
<comment type="caution">
    <text evidence="3">The sequence shown here is derived from an EMBL/GenBank/DDBJ whole genome shotgun (WGS) entry which is preliminary data.</text>
</comment>
<keyword evidence="2" id="KW-1133">Transmembrane helix</keyword>
<dbReference type="EMBL" id="JAFIQS010000007">
    <property type="protein sequence ID" value="KAG5167228.1"/>
    <property type="molecule type" value="Genomic_DNA"/>
</dbReference>